<dbReference type="Proteomes" id="UP000001514">
    <property type="component" value="Unassembled WGS sequence"/>
</dbReference>
<dbReference type="EMBL" id="GL377565">
    <property type="protein sequence ID" value="EFJ38662.1"/>
    <property type="molecule type" value="Genomic_DNA"/>
</dbReference>
<evidence type="ECO:0000313" key="2">
    <source>
        <dbReference type="EMBL" id="EFJ38662.1"/>
    </source>
</evidence>
<gene>
    <name evidence="2" type="ORF">SELMODRAFT_450592</name>
</gene>
<dbReference type="InParanoid" id="D8QMY2"/>
<dbReference type="FunCoup" id="D8QMY2">
    <property type="interactions" value="649"/>
</dbReference>
<protein>
    <submittedName>
        <fullName evidence="2">Uncharacterized protein</fullName>
    </submittedName>
</protein>
<proteinExistence type="predicted"/>
<name>D8QMY2_SELML</name>
<feature type="compositionally biased region" description="Basic and acidic residues" evidence="1">
    <location>
        <begin position="46"/>
        <end position="72"/>
    </location>
</feature>
<dbReference type="PANTHER" id="PTHR36387:SF2">
    <property type="entry name" value="UDP-N-ACETYLMURAMOYL-L-ALANYL-D-GLUTAMATE-2, 6-DIAMINOPIMELATE LIGASE"/>
    <property type="match status" value="1"/>
</dbReference>
<sequence length="184" mass="21204">MSDSEGAPEEVTMVEGRDAAEIARKQERDTEKRIASEAKSKRRKRDERNREAKLMKLEKKAKKLEERERKEEDLVENDSDPEAGVLAMKNSGFLDESVVQFLIDKERKEATNVCDAQPTESRPKRKTKKKVASISINDRTKLVVLNDTPSHARKGSDFLKQRLQGSHIQRSNIMLRPKSQKKRF</sequence>
<dbReference type="AlphaFoldDB" id="D8QMY2"/>
<dbReference type="HOGENOM" id="CLU_1470581_0_0_1"/>
<evidence type="ECO:0000256" key="1">
    <source>
        <dbReference type="SAM" id="MobiDB-lite"/>
    </source>
</evidence>
<feature type="compositionally biased region" description="Basic and acidic residues" evidence="1">
    <location>
        <begin position="15"/>
        <end position="39"/>
    </location>
</feature>
<dbReference type="KEGG" id="smo:SELMODRAFT_450592"/>
<reference evidence="2 3" key="1">
    <citation type="journal article" date="2011" name="Science">
        <title>The Selaginella genome identifies genetic changes associated with the evolution of vascular plants.</title>
        <authorList>
            <person name="Banks J.A."/>
            <person name="Nishiyama T."/>
            <person name="Hasebe M."/>
            <person name="Bowman J.L."/>
            <person name="Gribskov M."/>
            <person name="dePamphilis C."/>
            <person name="Albert V.A."/>
            <person name="Aono N."/>
            <person name="Aoyama T."/>
            <person name="Ambrose B.A."/>
            <person name="Ashton N.W."/>
            <person name="Axtell M.J."/>
            <person name="Barker E."/>
            <person name="Barker M.S."/>
            <person name="Bennetzen J.L."/>
            <person name="Bonawitz N.D."/>
            <person name="Chapple C."/>
            <person name="Cheng C."/>
            <person name="Correa L.G."/>
            <person name="Dacre M."/>
            <person name="DeBarry J."/>
            <person name="Dreyer I."/>
            <person name="Elias M."/>
            <person name="Engstrom E.M."/>
            <person name="Estelle M."/>
            <person name="Feng L."/>
            <person name="Finet C."/>
            <person name="Floyd S.K."/>
            <person name="Frommer W.B."/>
            <person name="Fujita T."/>
            <person name="Gramzow L."/>
            <person name="Gutensohn M."/>
            <person name="Harholt J."/>
            <person name="Hattori M."/>
            <person name="Heyl A."/>
            <person name="Hirai T."/>
            <person name="Hiwatashi Y."/>
            <person name="Ishikawa M."/>
            <person name="Iwata M."/>
            <person name="Karol K.G."/>
            <person name="Koehler B."/>
            <person name="Kolukisaoglu U."/>
            <person name="Kubo M."/>
            <person name="Kurata T."/>
            <person name="Lalonde S."/>
            <person name="Li K."/>
            <person name="Li Y."/>
            <person name="Litt A."/>
            <person name="Lyons E."/>
            <person name="Manning G."/>
            <person name="Maruyama T."/>
            <person name="Michael T.P."/>
            <person name="Mikami K."/>
            <person name="Miyazaki S."/>
            <person name="Morinaga S."/>
            <person name="Murata T."/>
            <person name="Mueller-Roeber B."/>
            <person name="Nelson D.R."/>
            <person name="Obara M."/>
            <person name="Oguri Y."/>
            <person name="Olmstead R.G."/>
            <person name="Onodera N."/>
            <person name="Petersen B.L."/>
            <person name="Pils B."/>
            <person name="Prigge M."/>
            <person name="Rensing S.A."/>
            <person name="Riano-Pachon D.M."/>
            <person name="Roberts A.W."/>
            <person name="Sato Y."/>
            <person name="Scheller H.V."/>
            <person name="Schulz B."/>
            <person name="Schulz C."/>
            <person name="Shakirov E.V."/>
            <person name="Shibagaki N."/>
            <person name="Shinohara N."/>
            <person name="Shippen D.E."/>
            <person name="Soerensen I."/>
            <person name="Sotooka R."/>
            <person name="Sugimoto N."/>
            <person name="Sugita M."/>
            <person name="Sumikawa N."/>
            <person name="Tanurdzic M."/>
            <person name="Theissen G."/>
            <person name="Ulvskov P."/>
            <person name="Wakazuki S."/>
            <person name="Weng J.K."/>
            <person name="Willats W.W."/>
            <person name="Wipf D."/>
            <person name="Wolf P.G."/>
            <person name="Yang L."/>
            <person name="Zimmer A.D."/>
            <person name="Zhu Q."/>
            <person name="Mitros T."/>
            <person name="Hellsten U."/>
            <person name="Loque D."/>
            <person name="Otillar R."/>
            <person name="Salamov A."/>
            <person name="Schmutz J."/>
            <person name="Shapiro H."/>
            <person name="Lindquist E."/>
            <person name="Lucas S."/>
            <person name="Rokhsar D."/>
            <person name="Grigoriev I.V."/>
        </authorList>
    </citation>
    <scope>NUCLEOTIDE SEQUENCE [LARGE SCALE GENOMIC DNA]</scope>
</reference>
<dbReference type="OMA" id="IQRSNIM"/>
<accession>D8QMY2</accession>
<feature type="region of interest" description="Disordered" evidence="1">
    <location>
        <begin position="1"/>
        <end position="83"/>
    </location>
</feature>
<keyword evidence="3" id="KW-1185">Reference proteome</keyword>
<feature type="region of interest" description="Disordered" evidence="1">
    <location>
        <begin position="112"/>
        <end position="133"/>
    </location>
</feature>
<dbReference type="OrthoDB" id="10582979at2759"/>
<dbReference type="PANTHER" id="PTHR36387">
    <property type="entry name" value="UDP-N-ACETYLMURAMOYL-L-ALANYL-D-GLUTAMATE-2, 6-DIAMINOPIMELATE LIGASE"/>
    <property type="match status" value="1"/>
</dbReference>
<dbReference type="Gramene" id="EFJ38662">
    <property type="protein sequence ID" value="EFJ38662"/>
    <property type="gene ID" value="SELMODRAFT_450592"/>
</dbReference>
<organism evidence="3">
    <name type="scientific">Selaginella moellendorffii</name>
    <name type="common">Spikemoss</name>
    <dbReference type="NCBI Taxonomy" id="88036"/>
    <lineage>
        <taxon>Eukaryota</taxon>
        <taxon>Viridiplantae</taxon>
        <taxon>Streptophyta</taxon>
        <taxon>Embryophyta</taxon>
        <taxon>Tracheophyta</taxon>
        <taxon>Lycopodiopsida</taxon>
        <taxon>Selaginellales</taxon>
        <taxon>Selaginellaceae</taxon>
        <taxon>Selaginella</taxon>
    </lineage>
</organism>
<evidence type="ECO:0000313" key="3">
    <source>
        <dbReference type="Proteomes" id="UP000001514"/>
    </source>
</evidence>